<evidence type="ECO:0000259" key="5">
    <source>
        <dbReference type="PROSITE" id="PS50977"/>
    </source>
</evidence>
<feature type="domain" description="HTH tetR-type" evidence="5">
    <location>
        <begin position="15"/>
        <end position="73"/>
    </location>
</feature>
<dbReference type="Gene3D" id="1.10.357.10">
    <property type="entry name" value="Tetracycline Repressor, domain 2"/>
    <property type="match status" value="1"/>
</dbReference>
<evidence type="ECO:0000313" key="7">
    <source>
        <dbReference type="Proteomes" id="UP000282515"/>
    </source>
</evidence>
<dbReference type="PANTHER" id="PTHR30055:SF230">
    <property type="entry name" value="TRANSCRIPTIONAL REGULATORY PROTEIN (PROBABLY TETR-FAMILY)-RELATED"/>
    <property type="match status" value="1"/>
</dbReference>
<reference evidence="6 7" key="1">
    <citation type="submission" date="2018-10" db="EMBL/GenBank/DDBJ databases">
        <title>Aeromicrobium sp. 9W16Y-2 whole genome shotgun sequence.</title>
        <authorList>
            <person name="Li F."/>
        </authorList>
    </citation>
    <scope>NUCLEOTIDE SEQUENCE [LARGE SCALE GENOMIC DNA]</scope>
    <source>
        <strain evidence="6 7">9W16Y-2</strain>
    </source>
</reference>
<keyword evidence="3" id="KW-0804">Transcription</keyword>
<dbReference type="SUPFAM" id="SSF48498">
    <property type="entry name" value="Tetracyclin repressor-like, C-terminal domain"/>
    <property type="match status" value="1"/>
</dbReference>
<dbReference type="Gene3D" id="1.10.10.60">
    <property type="entry name" value="Homeodomain-like"/>
    <property type="match status" value="1"/>
</dbReference>
<dbReference type="PROSITE" id="PS50977">
    <property type="entry name" value="HTH_TETR_2"/>
    <property type="match status" value="1"/>
</dbReference>
<dbReference type="Pfam" id="PF00440">
    <property type="entry name" value="TetR_N"/>
    <property type="match status" value="1"/>
</dbReference>
<feature type="DNA-binding region" description="H-T-H motif" evidence="4">
    <location>
        <begin position="36"/>
        <end position="55"/>
    </location>
</feature>
<dbReference type="AlphaFoldDB" id="A0A3L8PN68"/>
<dbReference type="Proteomes" id="UP000282515">
    <property type="component" value="Unassembled WGS sequence"/>
</dbReference>
<keyword evidence="7" id="KW-1185">Reference proteome</keyword>
<dbReference type="InterPro" id="IPR036271">
    <property type="entry name" value="Tet_transcr_reg_TetR-rel_C_sf"/>
</dbReference>
<evidence type="ECO:0000256" key="3">
    <source>
        <dbReference type="ARBA" id="ARBA00023163"/>
    </source>
</evidence>
<dbReference type="Pfam" id="PF16859">
    <property type="entry name" value="TetR_C_11"/>
    <property type="match status" value="1"/>
</dbReference>
<dbReference type="GO" id="GO:0000976">
    <property type="term" value="F:transcription cis-regulatory region binding"/>
    <property type="evidence" value="ECO:0007669"/>
    <property type="project" value="TreeGrafter"/>
</dbReference>
<dbReference type="GO" id="GO:0003700">
    <property type="term" value="F:DNA-binding transcription factor activity"/>
    <property type="evidence" value="ECO:0007669"/>
    <property type="project" value="TreeGrafter"/>
</dbReference>
<evidence type="ECO:0000313" key="6">
    <source>
        <dbReference type="EMBL" id="RLV56740.1"/>
    </source>
</evidence>
<comment type="caution">
    <text evidence="6">The sequence shown here is derived from an EMBL/GenBank/DDBJ whole genome shotgun (WGS) entry which is preliminary data.</text>
</comment>
<accession>A0A3L8PN68</accession>
<dbReference type="InterPro" id="IPR001647">
    <property type="entry name" value="HTH_TetR"/>
</dbReference>
<dbReference type="InterPro" id="IPR011075">
    <property type="entry name" value="TetR_C"/>
</dbReference>
<evidence type="ECO:0000256" key="1">
    <source>
        <dbReference type="ARBA" id="ARBA00023015"/>
    </source>
</evidence>
<sequence length="203" mass="22899">MLGAKRDAPGRPRTEGHDERILEAVLGLIDRDEPVTVNAVVEASGVSRAALYRRWPRMTDLIAAALDRGRANITLDLSGDVKEAIVAVMFGDLAAVRGVGYSERRFRTRLALVMANPELQRAYWTSHVRRRREAMVEALRTAVDRGMLRDDLDLESCIDAINGVFYYQSVVRGCSFDDPEAIRRCREAFEVIWRGMERGHPAR</sequence>
<dbReference type="InterPro" id="IPR050109">
    <property type="entry name" value="HTH-type_TetR-like_transc_reg"/>
</dbReference>
<evidence type="ECO:0000256" key="2">
    <source>
        <dbReference type="ARBA" id="ARBA00023125"/>
    </source>
</evidence>
<keyword evidence="1" id="KW-0805">Transcription regulation</keyword>
<dbReference type="InterPro" id="IPR009057">
    <property type="entry name" value="Homeodomain-like_sf"/>
</dbReference>
<dbReference type="EMBL" id="RDBF01000003">
    <property type="protein sequence ID" value="RLV56740.1"/>
    <property type="molecule type" value="Genomic_DNA"/>
</dbReference>
<organism evidence="6 7">
    <name type="scientific">Aeromicrobium phragmitis</name>
    <dbReference type="NCBI Taxonomy" id="2478914"/>
    <lineage>
        <taxon>Bacteria</taxon>
        <taxon>Bacillati</taxon>
        <taxon>Actinomycetota</taxon>
        <taxon>Actinomycetes</taxon>
        <taxon>Propionibacteriales</taxon>
        <taxon>Nocardioidaceae</taxon>
        <taxon>Aeromicrobium</taxon>
    </lineage>
</organism>
<keyword evidence="2 4" id="KW-0238">DNA-binding</keyword>
<gene>
    <name evidence="6" type="ORF">D9V41_06280</name>
</gene>
<proteinExistence type="predicted"/>
<dbReference type="OrthoDB" id="4543698at2"/>
<dbReference type="PANTHER" id="PTHR30055">
    <property type="entry name" value="HTH-TYPE TRANSCRIPTIONAL REGULATOR RUTR"/>
    <property type="match status" value="1"/>
</dbReference>
<protein>
    <submittedName>
        <fullName evidence="6">TetR/AcrR family transcriptional regulator</fullName>
    </submittedName>
</protein>
<name>A0A3L8PN68_9ACTN</name>
<evidence type="ECO:0000256" key="4">
    <source>
        <dbReference type="PROSITE-ProRule" id="PRU00335"/>
    </source>
</evidence>
<dbReference type="SUPFAM" id="SSF46689">
    <property type="entry name" value="Homeodomain-like"/>
    <property type="match status" value="1"/>
</dbReference>